<organism evidence="4 5">
    <name type="scientific">Stackebrandtia endophytica</name>
    <dbReference type="NCBI Taxonomy" id="1496996"/>
    <lineage>
        <taxon>Bacteria</taxon>
        <taxon>Bacillati</taxon>
        <taxon>Actinomycetota</taxon>
        <taxon>Actinomycetes</taxon>
        <taxon>Glycomycetales</taxon>
        <taxon>Glycomycetaceae</taxon>
        <taxon>Stackebrandtia</taxon>
    </lineage>
</organism>
<evidence type="ECO:0000259" key="3">
    <source>
        <dbReference type="Pfam" id="PF19040"/>
    </source>
</evidence>
<proteinExistence type="predicted"/>
<dbReference type="OrthoDB" id="3404679at2"/>
<gene>
    <name evidence="4" type="ORF">FB566_3596</name>
</gene>
<name>A0A543AZM6_9ACTN</name>
<dbReference type="AlphaFoldDB" id="A0A543AZM6"/>
<feature type="transmembrane region" description="Helical" evidence="1">
    <location>
        <begin position="46"/>
        <end position="67"/>
    </location>
</feature>
<feature type="transmembrane region" description="Helical" evidence="1">
    <location>
        <begin position="335"/>
        <end position="353"/>
    </location>
</feature>
<feature type="transmembrane region" description="Helical" evidence="1">
    <location>
        <begin position="212"/>
        <end position="235"/>
    </location>
</feature>
<dbReference type="Pfam" id="PF19040">
    <property type="entry name" value="SGNH"/>
    <property type="match status" value="1"/>
</dbReference>
<feature type="transmembrane region" description="Helical" evidence="1">
    <location>
        <begin position="242"/>
        <end position="263"/>
    </location>
</feature>
<dbReference type="InterPro" id="IPR043968">
    <property type="entry name" value="SGNH"/>
</dbReference>
<dbReference type="EMBL" id="VFOW01000001">
    <property type="protein sequence ID" value="TQL78021.1"/>
    <property type="molecule type" value="Genomic_DNA"/>
</dbReference>
<feature type="transmembrane region" description="Helical" evidence="1">
    <location>
        <begin position="159"/>
        <end position="175"/>
    </location>
</feature>
<evidence type="ECO:0000256" key="1">
    <source>
        <dbReference type="SAM" id="Phobius"/>
    </source>
</evidence>
<feature type="transmembrane region" description="Helical" evidence="1">
    <location>
        <begin position="24"/>
        <end position="40"/>
    </location>
</feature>
<keyword evidence="1" id="KW-0472">Membrane</keyword>
<feature type="domain" description="Acyltransferase 3" evidence="2">
    <location>
        <begin position="21"/>
        <end position="332"/>
    </location>
</feature>
<dbReference type="GO" id="GO:0016020">
    <property type="term" value="C:membrane"/>
    <property type="evidence" value="ECO:0007669"/>
    <property type="project" value="TreeGrafter"/>
</dbReference>
<sequence length="689" mass="75218">MNGDLKSEKAAPTRHLTFRTDIEGLRAIAVLLVVLGHAGVPFLSGGYIGVDVFFVISGFLITLLLLTELRNTGTISIRRFYARRMVRLLPAAAAVLVTTLVAAWWWLPGTRYGSILIDAISSVFYLVNYRLAFQGTDYLAADEPPSPFQHLWSLSVEEQFYLVWPLLLLITAFVSQRHRRRLNLGPIFALLFAMTAISLIISIVQTQSMAPWAYFGTHTRAWELAIGAIVALAVYRERYLPRVLAAVIAWVGLAGIVVSSVVFSGHTAFPGWVAALPVLSTAFVIYGGTGQRHGVTWLLSLPPLTAVGAVSYGWYLWHWPVLLIGPVAFGVEPSLGVNMMLVAGSLCIAALSYRFLENPIRRQRWLTRKSRRGLGLGIALSSGMAVVISLGFVFIPPTTGTGDAAGIDGEEINESELADLLASGIKINDVPANLTPSLENIKQDIPPVYADGCHADFDAVEPNSDCVYGDSSADRTMVLFGDSHAAHWFPALEKLAFKYGWRLLSLTKSACVAPMVTTYVSALERNYDECVQWRKNTLSYIKKQEPEIVIMPVSDGGEPVDTDTPDSDWVSGFINSFEAVAGPNTKLVHIADTPWLEENVADCLAVNLSTATACVQPLEDALVQPERRSATNDALRANGVTVIDPLAWFCTDTACPVIIENVLMYRDRHHISATYAETLAPLLAGQLGL</sequence>
<dbReference type="RefSeq" id="WP_142041822.1">
    <property type="nucleotide sequence ID" value="NZ_JBHTGS010000001.1"/>
</dbReference>
<feature type="domain" description="SGNH" evidence="3">
    <location>
        <begin position="453"/>
        <end position="684"/>
    </location>
</feature>
<dbReference type="GO" id="GO:0016747">
    <property type="term" value="F:acyltransferase activity, transferring groups other than amino-acyl groups"/>
    <property type="evidence" value="ECO:0007669"/>
    <property type="project" value="InterPro"/>
</dbReference>
<evidence type="ECO:0000313" key="5">
    <source>
        <dbReference type="Proteomes" id="UP000317043"/>
    </source>
</evidence>
<feature type="transmembrane region" description="Helical" evidence="1">
    <location>
        <begin position="269"/>
        <end position="288"/>
    </location>
</feature>
<dbReference type="InParanoid" id="A0A543AZM6"/>
<keyword evidence="5" id="KW-1185">Reference proteome</keyword>
<comment type="caution">
    <text evidence="4">The sequence shown here is derived from an EMBL/GenBank/DDBJ whole genome shotgun (WGS) entry which is preliminary data.</text>
</comment>
<dbReference type="PANTHER" id="PTHR23028:SF53">
    <property type="entry name" value="ACYL_TRANSF_3 DOMAIN-CONTAINING PROTEIN"/>
    <property type="match status" value="1"/>
</dbReference>
<evidence type="ECO:0000259" key="2">
    <source>
        <dbReference type="Pfam" id="PF01757"/>
    </source>
</evidence>
<protein>
    <submittedName>
        <fullName evidence="4">Peptidoglycan/LPS O-acetylase OafA/YrhL</fullName>
    </submittedName>
</protein>
<dbReference type="Proteomes" id="UP000317043">
    <property type="component" value="Unassembled WGS sequence"/>
</dbReference>
<dbReference type="GO" id="GO:0009103">
    <property type="term" value="P:lipopolysaccharide biosynthetic process"/>
    <property type="evidence" value="ECO:0007669"/>
    <property type="project" value="TreeGrafter"/>
</dbReference>
<dbReference type="PANTHER" id="PTHR23028">
    <property type="entry name" value="ACETYLTRANSFERASE"/>
    <property type="match status" value="1"/>
</dbReference>
<dbReference type="InterPro" id="IPR002656">
    <property type="entry name" value="Acyl_transf_3_dom"/>
</dbReference>
<reference evidence="4 5" key="1">
    <citation type="submission" date="2019-06" db="EMBL/GenBank/DDBJ databases">
        <title>Sequencing the genomes of 1000 actinobacteria strains.</title>
        <authorList>
            <person name="Klenk H.-P."/>
        </authorList>
    </citation>
    <scope>NUCLEOTIDE SEQUENCE [LARGE SCALE GENOMIC DNA]</scope>
    <source>
        <strain evidence="4 5">DSM 45928</strain>
    </source>
</reference>
<dbReference type="Pfam" id="PF01757">
    <property type="entry name" value="Acyl_transf_3"/>
    <property type="match status" value="1"/>
</dbReference>
<feature type="transmembrane region" description="Helical" evidence="1">
    <location>
        <begin position="88"/>
        <end position="107"/>
    </location>
</feature>
<accession>A0A543AZM6</accession>
<evidence type="ECO:0000313" key="4">
    <source>
        <dbReference type="EMBL" id="TQL78021.1"/>
    </source>
</evidence>
<feature type="transmembrane region" description="Helical" evidence="1">
    <location>
        <begin position="187"/>
        <end position="206"/>
    </location>
</feature>
<keyword evidence="1" id="KW-0812">Transmembrane</keyword>
<feature type="transmembrane region" description="Helical" evidence="1">
    <location>
        <begin position="374"/>
        <end position="395"/>
    </location>
</feature>
<feature type="transmembrane region" description="Helical" evidence="1">
    <location>
        <begin position="295"/>
        <end position="315"/>
    </location>
</feature>
<keyword evidence="1" id="KW-1133">Transmembrane helix</keyword>
<dbReference type="InterPro" id="IPR050879">
    <property type="entry name" value="Acyltransferase_3"/>
</dbReference>